<keyword evidence="4" id="KW-0227">DNA damage</keyword>
<dbReference type="EMBL" id="BMKF01000001">
    <property type="protein sequence ID" value="GGB67517.1"/>
    <property type="molecule type" value="Genomic_DNA"/>
</dbReference>
<comment type="similarity">
    <text evidence="1">Belongs to the helicase family. UvrD subfamily.</text>
</comment>
<keyword evidence="7" id="KW-0269">Exonuclease</keyword>
<keyword evidence="5 16" id="KW-0378">Hydrolase</keyword>
<dbReference type="InterPro" id="IPR038726">
    <property type="entry name" value="PDDEXK_AddAB-type"/>
</dbReference>
<evidence type="ECO:0000256" key="2">
    <source>
        <dbReference type="ARBA" id="ARBA00022722"/>
    </source>
</evidence>
<keyword evidence="11" id="KW-0413">Isomerase</keyword>
<dbReference type="Proteomes" id="UP000628854">
    <property type="component" value="Unassembled WGS sequence"/>
</dbReference>
<keyword evidence="8 16" id="KW-0067">ATP-binding</keyword>
<dbReference type="RefSeq" id="WP_084394726.1">
    <property type="nucleotide sequence ID" value="NZ_BMKF01000001.1"/>
</dbReference>
<evidence type="ECO:0000256" key="9">
    <source>
        <dbReference type="ARBA" id="ARBA00023125"/>
    </source>
</evidence>
<dbReference type="InterPro" id="IPR014017">
    <property type="entry name" value="DNA_helicase_UvrD-like_C"/>
</dbReference>
<dbReference type="InterPro" id="IPR014016">
    <property type="entry name" value="UvrD-like_ATP-bd"/>
</dbReference>
<dbReference type="Pfam" id="PF00580">
    <property type="entry name" value="UvrD-helicase"/>
    <property type="match status" value="1"/>
</dbReference>
<dbReference type="Gene3D" id="3.90.320.10">
    <property type="match status" value="1"/>
</dbReference>
<dbReference type="SUPFAM" id="SSF52980">
    <property type="entry name" value="Restriction endonuclease-like"/>
    <property type="match status" value="1"/>
</dbReference>
<comment type="catalytic activity">
    <reaction evidence="12">
        <text>Couples ATP hydrolysis with the unwinding of duplex DNA by translocating in the 3'-5' direction.</text>
        <dbReference type="EC" id="5.6.2.4"/>
    </reaction>
</comment>
<name>A0ABQ1JFC2_9PROT</name>
<dbReference type="InterPro" id="IPR011335">
    <property type="entry name" value="Restrct_endonuc-II-like"/>
</dbReference>
<organism evidence="18 19">
    <name type="scientific">Henriciella pelagia</name>
    <dbReference type="NCBI Taxonomy" id="1977912"/>
    <lineage>
        <taxon>Bacteria</taxon>
        <taxon>Pseudomonadati</taxon>
        <taxon>Pseudomonadota</taxon>
        <taxon>Alphaproteobacteria</taxon>
        <taxon>Hyphomonadales</taxon>
        <taxon>Hyphomonadaceae</taxon>
        <taxon>Henriciella</taxon>
    </lineage>
</organism>
<dbReference type="InterPro" id="IPR011604">
    <property type="entry name" value="PDDEXK-like_dom_sf"/>
</dbReference>
<evidence type="ECO:0000256" key="7">
    <source>
        <dbReference type="ARBA" id="ARBA00022839"/>
    </source>
</evidence>
<dbReference type="GO" id="GO:0004386">
    <property type="term" value="F:helicase activity"/>
    <property type="evidence" value="ECO:0007669"/>
    <property type="project" value="UniProtKB-KW"/>
</dbReference>
<evidence type="ECO:0000256" key="16">
    <source>
        <dbReference type="PROSITE-ProRule" id="PRU00560"/>
    </source>
</evidence>
<dbReference type="CDD" id="cd17932">
    <property type="entry name" value="DEXQc_UvrD"/>
    <property type="match status" value="1"/>
</dbReference>
<reference evidence="19" key="1">
    <citation type="journal article" date="2019" name="Int. J. Syst. Evol. Microbiol.">
        <title>The Global Catalogue of Microorganisms (GCM) 10K type strain sequencing project: providing services to taxonomists for standard genome sequencing and annotation.</title>
        <authorList>
            <consortium name="The Broad Institute Genomics Platform"/>
            <consortium name="The Broad Institute Genome Sequencing Center for Infectious Disease"/>
            <person name="Wu L."/>
            <person name="Ma J."/>
        </authorList>
    </citation>
    <scope>NUCLEOTIDE SEQUENCE [LARGE SCALE GENOMIC DNA]</scope>
    <source>
        <strain evidence="19">CGMCC 1.15928</strain>
    </source>
</reference>
<dbReference type="PANTHER" id="PTHR11070:SF2">
    <property type="entry name" value="ATP-DEPENDENT DNA HELICASE SRS2"/>
    <property type="match status" value="1"/>
</dbReference>
<feature type="binding site" evidence="16">
    <location>
        <begin position="25"/>
        <end position="32"/>
    </location>
    <ligand>
        <name>ATP</name>
        <dbReference type="ChEBI" id="CHEBI:30616"/>
    </ligand>
</feature>
<gene>
    <name evidence="18" type="ORF">GCM10011503_15410</name>
</gene>
<evidence type="ECO:0000256" key="12">
    <source>
        <dbReference type="ARBA" id="ARBA00034617"/>
    </source>
</evidence>
<keyword evidence="9" id="KW-0238">DNA-binding</keyword>
<evidence type="ECO:0000256" key="14">
    <source>
        <dbReference type="ARBA" id="ARBA00034923"/>
    </source>
</evidence>
<keyword evidence="10" id="KW-0234">DNA repair</keyword>
<evidence type="ECO:0000256" key="1">
    <source>
        <dbReference type="ARBA" id="ARBA00009922"/>
    </source>
</evidence>
<dbReference type="InterPro" id="IPR027417">
    <property type="entry name" value="P-loop_NTPase"/>
</dbReference>
<dbReference type="PROSITE" id="PS51198">
    <property type="entry name" value="UVRD_HELICASE_ATP_BIND"/>
    <property type="match status" value="1"/>
</dbReference>
<dbReference type="Pfam" id="PF13361">
    <property type="entry name" value="UvrD_C"/>
    <property type="match status" value="2"/>
</dbReference>
<keyword evidence="2" id="KW-0540">Nuclease</keyword>
<evidence type="ECO:0000256" key="3">
    <source>
        <dbReference type="ARBA" id="ARBA00022741"/>
    </source>
</evidence>
<evidence type="ECO:0000313" key="18">
    <source>
        <dbReference type="EMBL" id="GGB67517.1"/>
    </source>
</evidence>
<protein>
    <recommendedName>
        <fullName evidence="13">DNA 3'-5' helicase</fullName>
        <ecNumber evidence="13">5.6.2.4</ecNumber>
    </recommendedName>
    <alternativeName>
        <fullName evidence="14">DNA 3'-5' helicase II</fullName>
    </alternativeName>
</protein>
<comment type="catalytic activity">
    <reaction evidence="15">
        <text>ATP + H2O = ADP + phosphate + H(+)</text>
        <dbReference type="Rhea" id="RHEA:13065"/>
        <dbReference type="ChEBI" id="CHEBI:15377"/>
        <dbReference type="ChEBI" id="CHEBI:15378"/>
        <dbReference type="ChEBI" id="CHEBI:30616"/>
        <dbReference type="ChEBI" id="CHEBI:43474"/>
        <dbReference type="ChEBI" id="CHEBI:456216"/>
        <dbReference type="EC" id="5.6.2.4"/>
    </reaction>
</comment>
<evidence type="ECO:0000256" key="13">
    <source>
        <dbReference type="ARBA" id="ARBA00034808"/>
    </source>
</evidence>
<dbReference type="EC" id="5.6.2.4" evidence="13"/>
<keyword evidence="3 16" id="KW-0547">Nucleotide-binding</keyword>
<evidence type="ECO:0000313" key="19">
    <source>
        <dbReference type="Proteomes" id="UP000628854"/>
    </source>
</evidence>
<sequence length="963" mass="111450">MKAERANPQQLAAIETLDGPVLIVAGPGSGKTFSLIERTLNLLLNRKVAPERILVSTFTEKAANELKTRLTGRMQQAGSKLNPLDLTVGTLHSIFLDILDEFRAFSSIRRNYTILDQFDQQYFVYQRLAEFDDIDGLDVLIRPSNRLPTWRVAENLCGYLNKIAEEAVDARALEGASQTELVAMGAAYKRYQGLLEKFNYVDFSTIQVEVLRLLEIPEVADKLCARFDYLMIDEYQDTNTIQERIVLKLASRHSNICVVGDDDQALYRFRGASIRNILEFPDRFAPGQCKQINLTKNYRSHPKIVDFYNDWMELTDWEGEERSYRYPKTIEAESADRAERPVVFKVPGEDGKDNWAEETLAFLQKLRTDKIIKDWNQVAFLFRSVRNAKVVQFANDLEASGIPVYAPRSNMFFEREEIRLLIGAYMFLFPQYGTIRTTREGMNLEVWAYYDSCLADFIAHLRTGDDEQIAAWAKATAKRHLTLAENTNYSFASLFYDLIQFPTFSRFLEADVAHGGVRDSRPARNLAKFSRLLNKYEYLYNVIILQPERLERDLITLFNLFMRFLWDGGIEEYEDESDYAPSGCVSFMTIHQSKGLEFPIVICGSLDAVPRRQTSMLDDLLEDEFGDGEPFEPADRIKTFDFWRLFYTAFSRAQNMLVLTCQENTPKGKGQRNVPSAYFQPVYSPLKSWRDLTFDPTVFELAEVDPSNLKNSYSFTSDVLVFEGCPQQYRFFKDLEFAPVRTNAILFGTLVHQTIEDIHKAVLRGEESIVTTDQVDRWFKTNYANISQKERVYLADYVLRVAREHVARYVDRERSNWYRLREAEVELSLLKEDYVLTGNVDLIQAEDGAWEIIDFKTEKKPDLISDADKLARYRRQLQIYAHLFEEKRGVKVDRMALYYTSEESGNPRIVFARETSDIKGTIDKVDDVIGRIVSKDYGIEERPEKLCKNCDFRAFCDMTFCRA</sequence>
<evidence type="ECO:0000256" key="4">
    <source>
        <dbReference type="ARBA" id="ARBA00022763"/>
    </source>
</evidence>
<dbReference type="Pfam" id="PF12705">
    <property type="entry name" value="PDDEXK_1"/>
    <property type="match status" value="1"/>
</dbReference>
<dbReference type="InterPro" id="IPR000212">
    <property type="entry name" value="DNA_helicase_UvrD/REP"/>
</dbReference>
<keyword evidence="19" id="KW-1185">Reference proteome</keyword>
<accession>A0ABQ1JFC2</accession>
<evidence type="ECO:0000256" key="10">
    <source>
        <dbReference type="ARBA" id="ARBA00023204"/>
    </source>
</evidence>
<evidence type="ECO:0000256" key="15">
    <source>
        <dbReference type="ARBA" id="ARBA00048988"/>
    </source>
</evidence>
<evidence type="ECO:0000256" key="11">
    <source>
        <dbReference type="ARBA" id="ARBA00023235"/>
    </source>
</evidence>
<proteinExistence type="inferred from homology"/>
<keyword evidence="6 16" id="KW-0347">Helicase</keyword>
<dbReference type="Gene3D" id="3.40.50.300">
    <property type="entry name" value="P-loop containing nucleotide triphosphate hydrolases"/>
    <property type="match status" value="3"/>
</dbReference>
<dbReference type="Gene3D" id="1.10.10.160">
    <property type="match status" value="1"/>
</dbReference>
<comment type="caution">
    <text evidence="18">The sequence shown here is derived from an EMBL/GenBank/DDBJ whole genome shotgun (WGS) entry which is preliminary data.</text>
</comment>
<dbReference type="InterPro" id="IPR013986">
    <property type="entry name" value="DExx_box_DNA_helicase_dom_sf"/>
</dbReference>
<dbReference type="PANTHER" id="PTHR11070">
    <property type="entry name" value="UVRD / RECB / PCRA DNA HELICASE FAMILY MEMBER"/>
    <property type="match status" value="1"/>
</dbReference>
<evidence type="ECO:0000256" key="5">
    <source>
        <dbReference type="ARBA" id="ARBA00022801"/>
    </source>
</evidence>
<evidence type="ECO:0000256" key="6">
    <source>
        <dbReference type="ARBA" id="ARBA00022806"/>
    </source>
</evidence>
<dbReference type="SUPFAM" id="SSF52540">
    <property type="entry name" value="P-loop containing nucleoside triphosphate hydrolases"/>
    <property type="match status" value="1"/>
</dbReference>
<evidence type="ECO:0000259" key="17">
    <source>
        <dbReference type="PROSITE" id="PS51198"/>
    </source>
</evidence>
<evidence type="ECO:0000256" key="8">
    <source>
        <dbReference type="ARBA" id="ARBA00022840"/>
    </source>
</evidence>
<feature type="domain" description="UvrD-like helicase ATP-binding" evidence="17">
    <location>
        <begin position="4"/>
        <end position="301"/>
    </location>
</feature>